<reference evidence="2 3" key="1">
    <citation type="submission" date="2019-08" db="EMBL/GenBank/DDBJ databases">
        <title>Complete genome sequence of Rhodanobacter glycinis strain T01E-68 isolated from tomato root.</title>
        <authorList>
            <person name="Weon H.-Y."/>
            <person name="Lee S.A."/>
        </authorList>
    </citation>
    <scope>NUCLEOTIDE SEQUENCE [LARGE SCALE GENOMIC DNA]</scope>
    <source>
        <strain evidence="2 3">T01E-68</strain>
    </source>
</reference>
<evidence type="ECO:0000313" key="2">
    <source>
        <dbReference type="EMBL" id="QEE23210.1"/>
    </source>
</evidence>
<dbReference type="KEGG" id="rgl:CS053_00890"/>
<organism evidence="2 3">
    <name type="scientific">Rhodanobacter glycinis</name>
    <dbReference type="NCBI Taxonomy" id="582702"/>
    <lineage>
        <taxon>Bacteria</taxon>
        <taxon>Pseudomonadati</taxon>
        <taxon>Pseudomonadota</taxon>
        <taxon>Gammaproteobacteria</taxon>
        <taxon>Lysobacterales</taxon>
        <taxon>Rhodanobacteraceae</taxon>
        <taxon>Rhodanobacter</taxon>
    </lineage>
</organism>
<protein>
    <submittedName>
        <fullName evidence="2">Uncharacterized protein</fullName>
    </submittedName>
</protein>
<name>A0A5B9DYI1_9GAMM</name>
<sequence length="64" mass="6681">MSSSPCLQGEVGRGNALAFKPKAPLPNPPLRAGEGVFSLAIETRGQSSPSSARGSLIRLFDQAR</sequence>
<evidence type="ECO:0000256" key="1">
    <source>
        <dbReference type="SAM" id="MobiDB-lite"/>
    </source>
</evidence>
<feature type="region of interest" description="Disordered" evidence="1">
    <location>
        <begin position="43"/>
        <end position="64"/>
    </location>
</feature>
<dbReference type="EMBL" id="CP042807">
    <property type="protein sequence ID" value="QEE23210.1"/>
    <property type="molecule type" value="Genomic_DNA"/>
</dbReference>
<evidence type="ECO:0000313" key="3">
    <source>
        <dbReference type="Proteomes" id="UP000321807"/>
    </source>
</evidence>
<proteinExistence type="predicted"/>
<dbReference type="Proteomes" id="UP000321807">
    <property type="component" value="Chromosome"/>
</dbReference>
<accession>A0A5B9DYI1</accession>
<feature type="compositionally biased region" description="Polar residues" evidence="1">
    <location>
        <begin position="44"/>
        <end position="53"/>
    </location>
</feature>
<dbReference type="AlphaFoldDB" id="A0A5B9DYI1"/>
<gene>
    <name evidence="2" type="ORF">CS053_00890</name>
</gene>